<evidence type="ECO:0000256" key="1">
    <source>
        <dbReference type="SAM" id="Phobius"/>
    </source>
</evidence>
<dbReference type="AlphaFoldDB" id="U6LG03"/>
<dbReference type="VEuPathDB" id="ToxoDB:EBH_0029680"/>
<keyword evidence="2" id="KW-0732">Signal</keyword>
<sequence length="269" mass="29679">MGSSWCYSSRAGRQLRPIQQLLVVLLMCVAAATAASSESAAAAVSRRGHAGDSGTGGSNEGGNWNLLELSEQINLAAQSLKPNAEPTVFPPPSQQEELHWDSRMDVVMLCLSLVDTHFKTHLPLLRQTVPDASSKMGMREDDVLATLMHQMWAGCYSNALSLPASVPASVLSSREAEALLKPHKSPMRFPAQTLVDIDRLVKEFADGRSPSDWHTTDWRDTWWFCILSVLCIFCFLFLGGRKAARAYRKKHKGKVGVRERAPLTSPKYL</sequence>
<proteinExistence type="predicted"/>
<reference evidence="3" key="1">
    <citation type="submission" date="2013-10" db="EMBL/GenBank/DDBJ databases">
        <title>Genomic analysis of the causative agents of coccidiosis in chickens.</title>
        <authorList>
            <person name="Reid A.J."/>
            <person name="Blake D."/>
            <person name="Billington K."/>
            <person name="Browne H."/>
            <person name="Dunn M."/>
            <person name="Hung S."/>
            <person name="Kawahara F."/>
            <person name="Miranda-Saavedra D."/>
            <person name="Mourier T."/>
            <person name="Nagra H."/>
            <person name="Otto T.D."/>
            <person name="Rawlings N."/>
            <person name="Sanchez A."/>
            <person name="Sanders M."/>
            <person name="Subramaniam C."/>
            <person name="Tay Y."/>
            <person name="Dear P."/>
            <person name="Doerig C."/>
            <person name="Gruber A."/>
            <person name="Parkinson J."/>
            <person name="Shirley M."/>
            <person name="Wan K.L."/>
            <person name="Berriman M."/>
            <person name="Tomley F."/>
            <person name="Pain A."/>
        </authorList>
    </citation>
    <scope>NUCLEOTIDE SEQUENCE [LARGE SCALE GENOMIC DNA]</scope>
    <source>
        <strain evidence="3">Houghton</strain>
    </source>
</reference>
<keyword evidence="1" id="KW-1133">Transmembrane helix</keyword>
<evidence type="ECO:0000313" key="4">
    <source>
        <dbReference type="Proteomes" id="UP000030750"/>
    </source>
</evidence>
<feature type="transmembrane region" description="Helical" evidence="1">
    <location>
        <begin position="221"/>
        <end position="240"/>
    </location>
</feature>
<name>U6LG03_9EIME</name>
<feature type="signal peptide" evidence="2">
    <location>
        <begin position="1"/>
        <end position="34"/>
    </location>
</feature>
<accession>U6LG03</accession>
<dbReference type="OrthoDB" id="347290at2759"/>
<keyword evidence="1" id="KW-0812">Transmembrane</keyword>
<dbReference type="EMBL" id="HG710471">
    <property type="protein sequence ID" value="CDJ46725.1"/>
    <property type="molecule type" value="Genomic_DNA"/>
</dbReference>
<reference evidence="3" key="2">
    <citation type="submission" date="2013-10" db="EMBL/GenBank/DDBJ databases">
        <authorList>
            <person name="Aslett M."/>
        </authorList>
    </citation>
    <scope>NUCLEOTIDE SEQUENCE [LARGE SCALE GENOMIC DNA]</scope>
    <source>
        <strain evidence="3">Houghton</strain>
    </source>
</reference>
<keyword evidence="1" id="KW-0472">Membrane</keyword>
<keyword evidence="4" id="KW-1185">Reference proteome</keyword>
<protein>
    <recommendedName>
        <fullName evidence="5">Transmembrane protein</fullName>
    </recommendedName>
</protein>
<dbReference type="Proteomes" id="UP000030750">
    <property type="component" value="Unassembled WGS sequence"/>
</dbReference>
<organism evidence="3 4">
    <name type="scientific">Eimeria brunetti</name>
    <dbReference type="NCBI Taxonomy" id="51314"/>
    <lineage>
        <taxon>Eukaryota</taxon>
        <taxon>Sar</taxon>
        <taxon>Alveolata</taxon>
        <taxon>Apicomplexa</taxon>
        <taxon>Conoidasida</taxon>
        <taxon>Coccidia</taxon>
        <taxon>Eucoccidiorida</taxon>
        <taxon>Eimeriorina</taxon>
        <taxon>Eimeriidae</taxon>
        <taxon>Eimeria</taxon>
    </lineage>
</organism>
<evidence type="ECO:0000256" key="2">
    <source>
        <dbReference type="SAM" id="SignalP"/>
    </source>
</evidence>
<feature type="chain" id="PRO_5004672506" description="Transmembrane protein" evidence="2">
    <location>
        <begin position="35"/>
        <end position="269"/>
    </location>
</feature>
<gene>
    <name evidence="3" type="ORF">EBH_0029680</name>
</gene>
<evidence type="ECO:0000313" key="3">
    <source>
        <dbReference type="EMBL" id="CDJ46725.1"/>
    </source>
</evidence>
<evidence type="ECO:0008006" key="5">
    <source>
        <dbReference type="Google" id="ProtNLM"/>
    </source>
</evidence>